<protein>
    <submittedName>
        <fullName evidence="4">D-alanyl-D-alanine carboxypeptidase/D-alanyl-D-alanine-endopeptidase</fullName>
        <ecNumber evidence="4">3.4.16.4</ecNumber>
    </submittedName>
</protein>
<dbReference type="PRINTS" id="PR00922">
    <property type="entry name" value="DADACBPTASE3"/>
</dbReference>
<comment type="similarity">
    <text evidence="1">Belongs to the peptidase S13 family.</text>
</comment>
<evidence type="ECO:0000313" key="5">
    <source>
        <dbReference type="Proteomes" id="UP000441354"/>
    </source>
</evidence>
<dbReference type="GO" id="GO:0000270">
    <property type="term" value="P:peptidoglycan metabolic process"/>
    <property type="evidence" value="ECO:0007669"/>
    <property type="project" value="TreeGrafter"/>
</dbReference>
<dbReference type="NCBIfam" id="TIGR00666">
    <property type="entry name" value="PBP4"/>
    <property type="match status" value="1"/>
</dbReference>
<keyword evidence="4" id="KW-0121">Carboxypeptidase</keyword>
<evidence type="ECO:0000256" key="3">
    <source>
        <dbReference type="SAM" id="SignalP"/>
    </source>
</evidence>
<organism evidence="4 5">
    <name type="scientific">Bacillus mesophilum</name>
    <dbReference type="NCBI Taxonomy" id="1071718"/>
    <lineage>
        <taxon>Bacteria</taxon>
        <taxon>Bacillati</taxon>
        <taxon>Bacillota</taxon>
        <taxon>Bacilli</taxon>
        <taxon>Bacillales</taxon>
        <taxon>Bacillaceae</taxon>
        <taxon>Bacillus</taxon>
    </lineage>
</organism>
<dbReference type="RefSeq" id="WP_151575691.1">
    <property type="nucleotide sequence ID" value="NZ_WBOT01000008.1"/>
</dbReference>
<sequence>MIQRFYRSRAFLAVLALMLILPFTVGEHAGATNDVQKNSTAAESTENTSTEQTSLTEELNAILQDERLSGALTGVSVRNAENGEMVYAQNGDIRLHPASNQKILTGAAALATLGGDYQFSTEILTDGMVRGKVLQGNLYIKGKGDPTLLKKDLDAFARELKAKGIEKINGDIIGDDSWYDDVRLSTDLNWDDESNYTGAQVSALTLSPNEDYDMGTVIVEVTAGKKTGDKPQITVTPATDYVNIVNEAATVAKGESKSISISREHGTNDIVIKGKIPLEGSASRSWVSVWEPTGYVLDVFAKSLQEQEIKQIGKNEVKHGVTAEDAELLTSKQSMPLKELFLPFMKLSNNGHAEMIVKAMGKEIHGEGSWEKGLDVVESQLNSFGLDMESILLRDGSGMSHKNLIPAEQLTKLLYEIQDEPWYPQFEHSLPVAGISDRLVGGTLRNRLKGENTQGNVKAKTGSLTGANTLSGYVTTKSGEKLIFSIMMNNYIRGSMTEIQDRIVETLAKQ</sequence>
<name>A0A7V7UTU5_9BACI</name>
<dbReference type="OrthoDB" id="9802627at2"/>
<evidence type="ECO:0000256" key="1">
    <source>
        <dbReference type="ARBA" id="ARBA00006096"/>
    </source>
</evidence>
<dbReference type="EC" id="3.4.16.4" evidence="4"/>
<dbReference type="InterPro" id="IPR012338">
    <property type="entry name" value="Beta-lactam/transpept-like"/>
</dbReference>
<feature type="signal peptide" evidence="3">
    <location>
        <begin position="1"/>
        <end position="29"/>
    </location>
</feature>
<comment type="caution">
    <text evidence="4">The sequence shown here is derived from an EMBL/GenBank/DDBJ whole genome shotgun (WGS) entry which is preliminary data.</text>
</comment>
<dbReference type="GO" id="GO:0009002">
    <property type="term" value="F:serine-type D-Ala-D-Ala carboxypeptidase activity"/>
    <property type="evidence" value="ECO:0007669"/>
    <property type="project" value="UniProtKB-EC"/>
</dbReference>
<keyword evidence="2 4" id="KW-0378">Hydrolase</keyword>
<keyword evidence="3" id="KW-0732">Signal</keyword>
<evidence type="ECO:0000313" key="4">
    <source>
        <dbReference type="EMBL" id="KAB2330292.1"/>
    </source>
</evidence>
<proteinExistence type="inferred from homology"/>
<evidence type="ECO:0000256" key="2">
    <source>
        <dbReference type="ARBA" id="ARBA00022801"/>
    </source>
</evidence>
<dbReference type="Proteomes" id="UP000441354">
    <property type="component" value="Unassembled WGS sequence"/>
</dbReference>
<dbReference type="PANTHER" id="PTHR30023">
    <property type="entry name" value="D-ALANYL-D-ALANINE CARBOXYPEPTIDASE"/>
    <property type="match status" value="1"/>
</dbReference>
<dbReference type="GO" id="GO:0006508">
    <property type="term" value="P:proteolysis"/>
    <property type="evidence" value="ECO:0007669"/>
    <property type="project" value="InterPro"/>
</dbReference>
<dbReference type="Gene3D" id="3.40.710.10">
    <property type="entry name" value="DD-peptidase/beta-lactamase superfamily"/>
    <property type="match status" value="2"/>
</dbReference>
<feature type="chain" id="PRO_5038425505" evidence="3">
    <location>
        <begin position="30"/>
        <end position="510"/>
    </location>
</feature>
<dbReference type="EMBL" id="WBOT01000008">
    <property type="protein sequence ID" value="KAB2330292.1"/>
    <property type="molecule type" value="Genomic_DNA"/>
</dbReference>
<dbReference type="PANTHER" id="PTHR30023:SF0">
    <property type="entry name" value="PENICILLIN-SENSITIVE CARBOXYPEPTIDASE A"/>
    <property type="match status" value="1"/>
</dbReference>
<dbReference type="Gene3D" id="3.50.80.20">
    <property type="entry name" value="D-Ala-D-Ala carboxypeptidase C, peptidase S13"/>
    <property type="match status" value="1"/>
</dbReference>
<keyword evidence="5" id="KW-1185">Reference proteome</keyword>
<dbReference type="Pfam" id="PF02113">
    <property type="entry name" value="Peptidase_S13"/>
    <property type="match status" value="1"/>
</dbReference>
<accession>A0A7V7UTU5</accession>
<dbReference type="SUPFAM" id="SSF56601">
    <property type="entry name" value="beta-lactamase/transpeptidase-like"/>
    <property type="match status" value="1"/>
</dbReference>
<dbReference type="AlphaFoldDB" id="A0A7V7UTU5"/>
<reference evidence="4 5" key="1">
    <citation type="journal article" date="2014" name="Arch. Microbiol.">
        <title>Bacillus mesophilum sp. nov., strain IITR-54T, a novel 4-chlorobiphenyl dechlorinating bacterium.</title>
        <authorList>
            <person name="Manickam N."/>
            <person name="Singh N.K."/>
            <person name="Bajaj A."/>
            <person name="Kumar R.M."/>
            <person name="Kaur G."/>
            <person name="Kaur N."/>
            <person name="Bala M."/>
            <person name="Kumar A."/>
            <person name="Mayilraj S."/>
        </authorList>
    </citation>
    <scope>NUCLEOTIDE SEQUENCE [LARGE SCALE GENOMIC DNA]</scope>
    <source>
        <strain evidence="4 5">IITR-54</strain>
    </source>
</reference>
<dbReference type="InterPro" id="IPR000667">
    <property type="entry name" value="Peptidase_S13"/>
</dbReference>
<gene>
    <name evidence="4" type="primary">dacB</name>
    <name evidence="4" type="ORF">F7732_19255</name>
</gene>
<keyword evidence="4" id="KW-0645">Protease</keyword>